<dbReference type="PANTHER" id="PTHR11054">
    <property type="entry name" value="6-PHOSPHOGLUCONOLACTONASE"/>
    <property type="match status" value="1"/>
</dbReference>
<dbReference type="CDD" id="cd01400">
    <property type="entry name" value="6PGL"/>
    <property type="match status" value="1"/>
</dbReference>
<proteinExistence type="inferred from homology"/>
<evidence type="ECO:0000259" key="8">
    <source>
        <dbReference type="Pfam" id="PF01182"/>
    </source>
</evidence>
<evidence type="ECO:0000256" key="7">
    <source>
        <dbReference type="RuleBase" id="RU365095"/>
    </source>
</evidence>
<dbReference type="UniPathway" id="UPA00115">
    <property type="reaction ID" value="UER00409"/>
</dbReference>
<gene>
    <name evidence="7" type="primary">pgl</name>
    <name evidence="9" type="ORF">HGMM_F23D12C12</name>
</gene>
<comment type="similarity">
    <text evidence="4 7">Belongs to the glucosamine/galactosamine-6-phosphate isomerase family. 6-phosphogluconolactonase subfamily.</text>
</comment>
<name>H5SG47_9BACT</name>
<dbReference type="InterPro" id="IPR039104">
    <property type="entry name" value="6PGL"/>
</dbReference>
<protein>
    <recommendedName>
        <fullName evidence="6 7">6-phosphogluconolactonase</fullName>
        <shortName evidence="7">6PGL</shortName>
        <ecNumber evidence="5 7">3.1.1.31</ecNumber>
    </recommendedName>
</protein>
<dbReference type="Pfam" id="PF01182">
    <property type="entry name" value="Glucosamine_iso"/>
    <property type="match status" value="1"/>
</dbReference>
<dbReference type="AlphaFoldDB" id="H5SG47"/>
<evidence type="ECO:0000313" key="9">
    <source>
        <dbReference type="EMBL" id="BAL55133.1"/>
    </source>
</evidence>
<evidence type="ECO:0000256" key="6">
    <source>
        <dbReference type="ARBA" id="ARBA00020337"/>
    </source>
</evidence>
<dbReference type="EMBL" id="AP011710">
    <property type="protein sequence ID" value="BAL55133.1"/>
    <property type="molecule type" value="Genomic_DNA"/>
</dbReference>
<dbReference type="NCBIfam" id="TIGR01198">
    <property type="entry name" value="pgl"/>
    <property type="match status" value="1"/>
</dbReference>
<evidence type="ECO:0000256" key="2">
    <source>
        <dbReference type="ARBA" id="ARBA00002681"/>
    </source>
</evidence>
<dbReference type="PANTHER" id="PTHR11054:SF0">
    <property type="entry name" value="6-PHOSPHOGLUCONOLACTONASE"/>
    <property type="match status" value="1"/>
</dbReference>
<dbReference type="InterPro" id="IPR037171">
    <property type="entry name" value="NagB/RpiA_transferase-like"/>
</dbReference>
<comment type="pathway">
    <text evidence="3 7">Carbohydrate degradation; pentose phosphate pathway; D-ribulose 5-phosphate from D-glucose 6-phosphate (oxidative stage): step 2/3.</text>
</comment>
<dbReference type="GO" id="GO:0017057">
    <property type="term" value="F:6-phosphogluconolactonase activity"/>
    <property type="evidence" value="ECO:0007669"/>
    <property type="project" value="UniProtKB-UniRule"/>
</dbReference>
<evidence type="ECO:0000256" key="3">
    <source>
        <dbReference type="ARBA" id="ARBA00004961"/>
    </source>
</evidence>
<keyword evidence="7" id="KW-0378">Hydrolase</keyword>
<feature type="domain" description="Glucosamine/galactosamine-6-phosphate isomerase" evidence="8">
    <location>
        <begin position="15"/>
        <end position="239"/>
    </location>
</feature>
<accession>H5SG47</accession>
<dbReference type="Gene3D" id="3.40.50.1360">
    <property type="match status" value="1"/>
</dbReference>
<dbReference type="InterPro" id="IPR006148">
    <property type="entry name" value="Glc/Gal-6P_isomerase"/>
</dbReference>
<dbReference type="SUPFAM" id="SSF100950">
    <property type="entry name" value="NagB/RpiA/CoA transferase-like"/>
    <property type="match status" value="1"/>
</dbReference>
<comment type="function">
    <text evidence="2 7">Hydrolysis of 6-phosphogluconolactone to 6-phosphogluconate.</text>
</comment>
<dbReference type="EC" id="3.1.1.31" evidence="5 7"/>
<organism evidence="9">
    <name type="scientific">uncultured Acidobacteriota bacterium</name>
    <dbReference type="NCBI Taxonomy" id="171953"/>
    <lineage>
        <taxon>Bacteria</taxon>
        <taxon>Pseudomonadati</taxon>
        <taxon>Acidobacteriota</taxon>
        <taxon>environmental samples</taxon>
    </lineage>
</organism>
<reference evidence="9" key="1">
    <citation type="journal article" date="2005" name="Environ. Microbiol.">
        <title>Genetic and functional properties of uncultivated thermophilic crenarchaeotes from a subsurface gold mine as revealed by analysis of genome fragments.</title>
        <authorList>
            <person name="Nunoura T."/>
            <person name="Hirayama H."/>
            <person name="Takami H."/>
            <person name="Oida H."/>
            <person name="Nishi S."/>
            <person name="Shimamura S."/>
            <person name="Suzuki Y."/>
            <person name="Inagaki F."/>
            <person name="Takai K."/>
            <person name="Nealson K.H."/>
            <person name="Horikoshi K."/>
        </authorList>
    </citation>
    <scope>NUCLEOTIDE SEQUENCE</scope>
</reference>
<reference evidence="9" key="2">
    <citation type="journal article" date="2012" name="PLoS ONE">
        <title>A Deeply Branching Thermophilic Bacterium with an Ancient Acetyl-CoA Pathway Dominates a Subsurface Ecosystem.</title>
        <authorList>
            <person name="Takami H."/>
            <person name="Noguchi H."/>
            <person name="Takaki Y."/>
            <person name="Uchiyama I."/>
            <person name="Toyoda A."/>
            <person name="Nishi S."/>
            <person name="Chee G.-J."/>
            <person name="Arai W."/>
            <person name="Nunoura T."/>
            <person name="Itoh T."/>
            <person name="Hattori M."/>
            <person name="Takai K."/>
        </authorList>
    </citation>
    <scope>NUCLEOTIDE SEQUENCE</scope>
</reference>
<evidence type="ECO:0000256" key="4">
    <source>
        <dbReference type="ARBA" id="ARBA00010662"/>
    </source>
</evidence>
<dbReference type="InterPro" id="IPR005900">
    <property type="entry name" value="6-phosphogluconolactonase_DevB"/>
</dbReference>
<comment type="catalytic activity">
    <reaction evidence="1 7">
        <text>6-phospho-D-glucono-1,5-lactone + H2O = 6-phospho-D-gluconate + H(+)</text>
        <dbReference type="Rhea" id="RHEA:12556"/>
        <dbReference type="ChEBI" id="CHEBI:15377"/>
        <dbReference type="ChEBI" id="CHEBI:15378"/>
        <dbReference type="ChEBI" id="CHEBI:57955"/>
        <dbReference type="ChEBI" id="CHEBI:58759"/>
        <dbReference type="EC" id="3.1.1.31"/>
    </reaction>
</comment>
<evidence type="ECO:0000256" key="1">
    <source>
        <dbReference type="ARBA" id="ARBA00000832"/>
    </source>
</evidence>
<dbReference type="GO" id="GO:0006098">
    <property type="term" value="P:pentose-phosphate shunt"/>
    <property type="evidence" value="ECO:0007669"/>
    <property type="project" value="UniProtKB-UniPathway"/>
</dbReference>
<evidence type="ECO:0000256" key="5">
    <source>
        <dbReference type="ARBA" id="ARBA00013198"/>
    </source>
</evidence>
<dbReference type="GO" id="GO:0005975">
    <property type="term" value="P:carbohydrate metabolic process"/>
    <property type="evidence" value="ECO:0007669"/>
    <property type="project" value="UniProtKB-UniRule"/>
</dbReference>
<sequence length="251" mass="27970">MERELRRGELLICRDAEELALRAAMCFVELAEEFIARNGRFCVALSGGSTPRGLYARLASPPFRERVIWSKVHLFWGDERCVPPDHPESNYGMVERELLTKVPIPPANVHRMPGEKDPEEAAVEYAHTLRTFFGLAACELPAFDLVLLGLGEDGHTASLFPGTDVLHERTEMVRAVSVEKLGVSRLTLTAAVFNHAANVIFLVSGERKAAVLREVLLGEEQPDRLPAQLIAPTRGQLLWIVDRDAAREIVR</sequence>